<name>A0A087BZV2_9BIFI</name>
<accession>A0A087BZV2</accession>
<dbReference type="Proteomes" id="UP000029082">
    <property type="component" value="Unassembled WGS sequence"/>
</dbReference>
<evidence type="ECO:0000313" key="3">
    <source>
        <dbReference type="Proteomes" id="UP000029082"/>
    </source>
</evidence>
<organism evidence="2 3">
    <name type="scientific">Bifidobacterium mongoliense DSM 21395</name>
    <dbReference type="NCBI Taxonomy" id="1437603"/>
    <lineage>
        <taxon>Bacteria</taxon>
        <taxon>Bacillati</taxon>
        <taxon>Actinomycetota</taxon>
        <taxon>Actinomycetes</taxon>
        <taxon>Bifidobacteriales</taxon>
        <taxon>Bifidobacteriaceae</taxon>
        <taxon>Bifidobacterium</taxon>
    </lineage>
</organism>
<feature type="domain" description="DUF4145" evidence="1">
    <location>
        <begin position="25"/>
        <end position="113"/>
    </location>
</feature>
<sequence>MDWLPEKSKWKEYEDVPTDIASAASEAYACFSINANRAAVLLARTTVEAIAKDKGVSSGNLKAKIDTMAEQNIITDQLKDEAHEIRFLGNDMAHGDLGTPVVESDASDILGFLDTLLDYVYQQPIAIQKRRELRQQRKARVE</sequence>
<dbReference type="eggNOG" id="ENOG5033E7X">
    <property type="taxonomic scope" value="Bacteria"/>
</dbReference>
<protein>
    <recommendedName>
        <fullName evidence="1">DUF4145 domain-containing protein</fullName>
    </recommendedName>
</protein>
<reference evidence="2 3" key="1">
    <citation type="submission" date="2014-03" db="EMBL/GenBank/DDBJ databases">
        <title>Genomics of Bifidobacteria.</title>
        <authorList>
            <person name="Ventura M."/>
            <person name="Milani C."/>
            <person name="Lugli G.A."/>
        </authorList>
    </citation>
    <scope>NUCLEOTIDE SEQUENCE [LARGE SCALE GENOMIC DNA]</scope>
    <source>
        <strain evidence="2 3">DSM 21395</strain>
    </source>
</reference>
<gene>
    <name evidence="2" type="ORF">BMON_1148</name>
</gene>
<dbReference type="Pfam" id="PF13643">
    <property type="entry name" value="DUF4145"/>
    <property type="match status" value="1"/>
</dbReference>
<evidence type="ECO:0000313" key="2">
    <source>
        <dbReference type="EMBL" id="KFI76552.1"/>
    </source>
</evidence>
<evidence type="ECO:0000259" key="1">
    <source>
        <dbReference type="Pfam" id="PF13643"/>
    </source>
</evidence>
<comment type="caution">
    <text evidence="2">The sequence shown here is derived from an EMBL/GenBank/DDBJ whole genome shotgun (WGS) entry which is preliminary data.</text>
</comment>
<keyword evidence="3" id="KW-1185">Reference proteome</keyword>
<dbReference type="InterPro" id="IPR025285">
    <property type="entry name" value="DUF4145"/>
</dbReference>
<proteinExistence type="predicted"/>
<dbReference type="AlphaFoldDB" id="A0A087BZV2"/>
<dbReference type="EMBL" id="JGZE01000013">
    <property type="protein sequence ID" value="KFI76552.1"/>
    <property type="molecule type" value="Genomic_DNA"/>
</dbReference>